<keyword evidence="6" id="KW-1185">Reference proteome</keyword>
<dbReference type="Pfam" id="PF12854">
    <property type="entry name" value="PPR_1"/>
    <property type="match status" value="2"/>
</dbReference>
<comment type="caution">
    <text evidence="5">The sequence shown here is derived from an EMBL/GenBank/DDBJ whole genome shotgun (WGS) entry which is preliminary data.</text>
</comment>
<dbReference type="PROSITE" id="PS51375">
    <property type="entry name" value="PPR"/>
    <property type="match status" value="5"/>
</dbReference>
<dbReference type="GO" id="GO:0009451">
    <property type="term" value="P:RNA modification"/>
    <property type="evidence" value="ECO:0007669"/>
    <property type="project" value="InterPro"/>
</dbReference>
<keyword evidence="2" id="KW-0677">Repeat</keyword>
<organism evidence="5 6">
    <name type="scientific">Pisum sativum</name>
    <name type="common">Garden pea</name>
    <name type="synonym">Lathyrus oleraceus</name>
    <dbReference type="NCBI Taxonomy" id="3888"/>
    <lineage>
        <taxon>Eukaryota</taxon>
        <taxon>Viridiplantae</taxon>
        <taxon>Streptophyta</taxon>
        <taxon>Embryophyta</taxon>
        <taxon>Tracheophyta</taxon>
        <taxon>Spermatophyta</taxon>
        <taxon>Magnoliopsida</taxon>
        <taxon>eudicotyledons</taxon>
        <taxon>Gunneridae</taxon>
        <taxon>Pentapetalae</taxon>
        <taxon>rosids</taxon>
        <taxon>fabids</taxon>
        <taxon>Fabales</taxon>
        <taxon>Fabaceae</taxon>
        <taxon>Papilionoideae</taxon>
        <taxon>50 kb inversion clade</taxon>
        <taxon>NPAAA clade</taxon>
        <taxon>Hologalegina</taxon>
        <taxon>IRL clade</taxon>
        <taxon>Fabeae</taxon>
        <taxon>Lathyrus</taxon>
    </lineage>
</organism>
<feature type="repeat" description="PPR" evidence="3">
    <location>
        <begin position="179"/>
        <end position="209"/>
    </location>
</feature>
<evidence type="ECO:0000256" key="2">
    <source>
        <dbReference type="ARBA" id="ARBA00022737"/>
    </source>
</evidence>
<dbReference type="Gene3D" id="1.25.40.10">
    <property type="entry name" value="Tetratricopeptide repeat domain"/>
    <property type="match status" value="4"/>
</dbReference>
<dbReference type="InterPro" id="IPR002885">
    <property type="entry name" value="PPR_rpt"/>
</dbReference>
<feature type="repeat" description="PPR" evidence="3">
    <location>
        <begin position="311"/>
        <end position="345"/>
    </location>
</feature>
<dbReference type="SUPFAM" id="SSF48452">
    <property type="entry name" value="TPR-like"/>
    <property type="match status" value="1"/>
</dbReference>
<feature type="domain" description="DYW" evidence="4">
    <location>
        <begin position="526"/>
        <end position="618"/>
    </location>
</feature>
<protein>
    <recommendedName>
        <fullName evidence="4">DYW domain-containing protein</fullName>
    </recommendedName>
</protein>
<gene>
    <name evidence="5" type="ORF">KIW84_040767</name>
</gene>
<dbReference type="InterPro" id="IPR032867">
    <property type="entry name" value="DYW_dom"/>
</dbReference>
<dbReference type="Pfam" id="PF13041">
    <property type="entry name" value="PPR_2"/>
    <property type="match status" value="2"/>
</dbReference>
<proteinExistence type="inferred from homology"/>
<dbReference type="AlphaFoldDB" id="A0A9D4X8D8"/>
<name>A0A9D4X8D8_PEA</name>
<evidence type="ECO:0000259" key="4">
    <source>
        <dbReference type="Pfam" id="PF14432"/>
    </source>
</evidence>
<dbReference type="GO" id="GO:0003723">
    <property type="term" value="F:RNA binding"/>
    <property type="evidence" value="ECO:0007669"/>
    <property type="project" value="InterPro"/>
</dbReference>
<sequence length="618" mass="69749">MSSTSCCQVQPPSYVTATPILRAVETCSTMAELKQHHSLILRLGLSTDNHAMSRVINFCSKHDQFHYALKVFNTIPNPDTFLYNTLLKSHFNSHSQTPFNVFLFYSHMLEQSLTPNSFTFPTLIRSCSFYKQVKQLHAHVIKFGFGSDVFALNNLIHVYFSFGSLDDARKVFDKMPEPNIVSWTTVISGYSNCGHVDEAFRVFELMSHKNSASWNAMIACFVQNNRFKEAFDLFKQMRVEKVELDKFVAASMISACTGLGALELGKWIHGYVERTGIELDSKLATTIIDMYCKCGCLEKALQVFNGLPRKGVSSWNCMIGGLALHGKGEDAIRLFREMEREMVVPDAITFVNVLTACAHSGLVEEGRYYFRYMTEVHGVEPAKEHYGCMVDLLARAGRLDEAKEVLDEMPMSPDASVLGALLGACKIHGNLELGESVGKRVVELEPGNSGRYVMLANIYASCGKWNQVAGVRKMMDDRGVKKEPGFSMIEMEGNVNEFVAGGRDHPLAKEIYVKVDEMLESIRLVGYVPDPDGILHDLVEEERENPLLHHSEKLAICYGLLKSKRGETLRITKNLRVCKDCHQACKLISKVYDRDIIVRDRNRFHHFSNGECSCKDYW</sequence>
<evidence type="ECO:0000313" key="6">
    <source>
        <dbReference type="Proteomes" id="UP001058974"/>
    </source>
</evidence>
<accession>A0A9D4X8D8</accession>
<dbReference type="Pfam" id="PF20431">
    <property type="entry name" value="E_motif"/>
    <property type="match status" value="1"/>
</dbReference>
<dbReference type="FunFam" id="1.25.40.10:FF:000381">
    <property type="entry name" value="Pentatricopeptide repeat-containing protein"/>
    <property type="match status" value="1"/>
</dbReference>
<dbReference type="FunFam" id="1.25.40.10:FF:000515">
    <property type="entry name" value="Pentatricopeptide repeat-containing protein chloroplastic"/>
    <property type="match status" value="1"/>
</dbReference>
<dbReference type="InterPro" id="IPR046960">
    <property type="entry name" value="PPR_At4g14850-like_plant"/>
</dbReference>
<feature type="repeat" description="PPR" evidence="3">
    <location>
        <begin position="210"/>
        <end position="244"/>
    </location>
</feature>
<feature type="repeat" description="PPR" evidence="3">
    <location>
        <begin position="382"/>
        <end position="412"/>
    </location>
</feature>
<dbReference type="GO" id="GO:0008270">
    <property type="term" value="F:zinc ion binding"/>
    <property type="evidence" value="ECO:0007669"/>
    <property type="project" value="InterPro"/>
</dbReference>
<reference evidence="5 6" key="1">
    <citation type="journal article" date="2022" name="Nat. Genet.">
        <title>Improved pea reference genome and pan-genome highlight genomic features and evolutionary characteristics.</title>
        <authorList>
            <person name="Yang T."/>
            <person name="Liu R."/>
            <person name="Luo Y."/>
            <person name="Hu S."/>
            <person name="Wang D."/>
            <person name="Wang C."/>
            <person name="Pandey M.K."/>
            <person name="Ge S."/>
            <person name="Xu Q."/>
            <person name="Li N."/>
            <person name="Li G."/>
            <person name="Huang Y."/>
            <person name="Saxena R.K."/>
            <person name="Ji Y."/>
            <person name="Li M."/>
            <person name="Yan X."/>
            <person name="He Y."/>
            <person name="Liu Y."/>
            <person name="Wang X."/>
            <person name="Xiang C."/>
            <person name="Varshney R.K."/>
            <person name="Ding H."/>
            <person name="Gao S."/>
            <person name="Zong X."/>
        </authorList>
    </citation>
    <scope>NUCLEOTIDE SEQUENCE [LARGE SCALE GENOMIC DNA]</scope>
    <source>
        <strain evidence="5 6">cv. Zhongwan 6</strain>
    </source>
</reference>
<dbReference type="FunFam" id="1.25.40.10:FF:002974">
    <property type="entry name" value="Uncharacterized protein"/>
    <property type="match status" value="1"/>
</dbReference>
<dbReference type="EMBL" id="JAMSHJ010000004">
    <property type="protein sequence ID" value="KAI5415459.1"/>
    <property type="molecule type" value="Genomic_DNA"/>
</dbReference>
<dbReference type="Gramene" id="Psat0s2012g0200.1">
    <property type="protein sequence ID" value="Psat0s2012g0200.1.cds1"/>
    <property type="gene ID" value="Psat0s2012g0200"/>
</dbReference>
<evidence type="ECO:0000256" key="3">
    <source>
        <dbReference type="PROSITE-ProRule" id="PRU00708"/>
    </source>
</evidence>
<dbReference type="PANTHER" id="PTHR47926">
    <property type="entry name" value="PENTATRICOPEPTIDE REPEAT-CONTAINING PROTEIN"/>
    <property type="match status" value="1"/>
</dbReference>
<dbReference type="NCBIfam" id="TIGR00756">
    <property type="entry name" value="PPR"/>
    <property type="match status" value="5"/>
</dbReference>
<dbReference type="Pfam" id="PF14432">
    <property type="entry name" value="DYW_deaminase"/>
    <property type="match status" value="1"/>
</dbReference>
<dbReference type="PANTHER" id="PTHR47926:SF402">
    <property type="entry name" value="TETRATRICOPEPTIDE-LIKE HELICAL DOMAIN SUPERFAMILY, DYW DOMAIN-CONTAINING PROTEIN"/>
    <property type="match status" value="1"/>
</dbReference>
<comment type="similarity">
    <text evidence="1">Belongs to the PPR family. PCMP-H subfamily.</text>
</comment>
<dbReference type="Gramene" id="Psat04G0076700-T1">
    <property type="protein sequence ID" value="KAI5415459.1"/>
    <property type="gene ID" value="KIW84_040767"/>
</dbReference>
<dbReference type="OrthoDB" id="185373at2759"/>
<evidence type="ECO:0000313" key="5">
    <source>
        <dbReference type="EMBL" id="KAI5415459.1"/>
    </source>
</evidence>
<feature type="repeat" description="PPR" evidence="3">
    <location>
        <begin position="148"/>
        <end position="178"/>
    </location>
</feature>
<evidence type="ECO:0000256" key="1">
    <source>
        <dbReference type="ARBA" id="ARBA00006643"/>
    </source>
</evidence>
<dbReference type="Proteomes" id="UP001058974">
    <property type="component" value="Chromosome 4"/>
</dbReference>
<dbReference type="InterPro" id="IPR011990">
    <property type="entry name" value="TPR-like_helical_dom_sf"/>
</dbReference>
<dbReference type="InterPro" id="IPR046848">
    <property type="entry name" value="E_motif"/>
</dbReference>